<dbReference type="KEGG" id="ssyr:SSYRP_v1c04870"/>
<organism evidence="1 2">
    <name type="scientific">Spiroplasma syrphidicola EA-1</name>
    <dbReference type="NCBI Taxonomy" id="1276229"/>
    <lineage>
        <taxon>Bacteria</taxon>
        <taxon>Bacillati</taxon>
        <taxon>Mycoplasmatota</taxon>
        <taxon>Mollicutes</taxon>
        <taxon>Entomoplasmatales</taxon>
        <taxon>Spiroplasmataceae</taxon>
        <taxon>Spiroplasma</taxon>
    </lineage>
</organism>
<dbReference type="RefSeq" id="WP_016340725.1">
    <property type="nucleotide sequence ID" value="NC_021284.1"/>
</dbReference>
<reference evidence="1 2" key="1">
    <citation type="journal article" date="2013" name="Genome Biol. Evol.">
        <title>Complete genomes of two dipteran-associated spiroplasmas provided insights into the origin, dynamics, and impacts of viral invasion in spiroplasma.</title>
        <authorList>
            <person name="Ku C."/>
            <person name="Lo W.S."/>
            <person name="Chen L.L."/>
            <person name="Kuo C.H."/>
        </authorList>
    </citation>
    <scope>NUCLEOTIDE SEQUENCE [LARGE SCALE GENOMIC DNA]</scope>
    <source>
        <strain evidence="1">EA-1</strain>
    </source>
</reference>
<dbReference type="Proteomes" id="UP000013963">
    <property type="component" value="Chromosome"/>
</dbReference>
<protein>
    <submittedName>
        <fullName evidence="1">Uncharacterized protein</fullName>
    </submittedName>
</protein>
<sequence length="441" mass="52287">MSLNKTGGYKHADQSVPVIWKIIRFSKNSEKFQSKRKYYKSGDYWKYITRPEALCKCCLNNDKLKNLKNAESAKDYTKKINEISKSEDKKDTGIYANGKKLTPAQADEMSSKIKNLEENQLLWDCVLSFSNDFEKEYNLHNREQIAEVIDSNIKKYFRKAGLDPNNLDYWFVVHDNTENIHAHIGFMEKEPKSLAKGGKEFKYREMGKISEEANEYFRFQTQQYVENRREFFKELRTKRDEITPKFRMQVHNDIKNNSDELTNLIKTYLTDVPIHKNGKHFKYGELYKTAPEKQLQLRNIVNYVIQNNDDLKFQFDDYVISLQTHRDQLIKDSENNKTAIDKANKWYWKEIYGDGLYRRLSNAFLNTLYFKPKRARKAKYPPGLYEGINKPFNWKYNSLSKLTYELSQQFGGAMQNAMNNFRQLQNEIHNVNSYEIKAKGE</sequence>
<accession>R4UDV6</accession>
<dbReference type="Pfam" id="PF18555">
    <property type="entry name" value="MobL"/>
    <property type="match status" value="1"/>
</dbReference>
<dbReference type="PATRIC" id="fig|1276229.3.peg.482"/>
<gene>
    <name evidence="1" type="ORF">SSYRP_v1c04870</name>
</gene>
<dbReference type="EMBL" id="CP005078">
    <property type="protein sequence ID" value="AGM26079.1"/>
    <property type="molecule type" value="Genomic_DNA"/>
</dbReference>
<dbReference type="AlphaFoldDB" id="R4UDV6"/>
<dbReference type="HOGENOM" id="CLU_620978_0_0_14"/>
<evidence type="ECO:0000313" key="2">
    <source>
        <dbReference type="Proteomes" id="UP000013963"/>
    </source>
</evidence>
<dbReference type="InterPro" id="IPR041073">
    <property type="entry name" value="MobL"/>
</dbReference>
<name>R4UDV6_9MOLU</name>
<dbReference type="STRING" id="1276229.SSYRP_v1c04870"/>
<proteinExistence type="predicted"/>
<evidence type="ECO:0000313" key="1">
    <source>
        <dbReference type="EMBL" id="AGM26079.1"/>
    </source>
</evidence>
<keyword evidence="2" id="KW-1185">Reference proteome</keyword>